<dbReference type="STRING" id="593750.Metfor_2436"/>
<dbReference type="EMBL" id="CP003167">
    <property type="protein sequence ID" value="AGB03436.1"/>
    <property type="molecule type" value="Genomic_DNA"/>
</dbReference>
<dbReference type="KEGG" id="mfo:Metfor_2436"/>
<reference evidence="1 2" key="2">
    <citation type="journal article" date="2014" name="Genome Announc.">
        <title>Complete Genome Sequence of Methanoregula formicica SMSPT, a Mesophilic Hydrogenotrophic Methanogen Isolated from a Methanogenic Upflow Anaerobic Sludge Blanket Reactor.</title>
        <authorList>
            <person name="Yamamoto K."/>
            <person name="Tamaki H."/>
            <person name="Cadillo-Quiroz H."/>
            <person name="Imachi H."/>
            <person name="Kyrpides N."/>
            <person name="Woyke T."/>
            <person name="Goodwin L."/>
            <person name="Zinder S.H."/>
            <person name="Kamagata Y."/>
            <person name="Liu W.T."/>
        </authorList>
    </citation>
    <scope>NUCLEOTIDE SEQUENCE [LARGE SCALE GENOMIC DNA]</scope>
    <source>
        <strain evidence="2">DSM 22288 / NBRC 105244 / SMSP</strain>
    </source>
</reference>
<dbReference type="Proteomes" id="UP000010824">
    <property type="component" value="Chromosome"/>
</dbReference>
<evidence type="ECO:0000313" key="2">
    <source>
        <dbReference type="Proteomes" id="UP000010824"/>
    </source>
</evidence>
<sequence>MSYSVIISENMIPLERDLKIAIPLLKTPEKFEDYISLKITPDDGGCCCFNHWPETWNAVNKFISPCGPIRNEGAVLIEKSNEQFVLECHESGPEIVVYLGLGTASILLVKSIVDLILTILKSRQKRNYHSNLKFKITSYHYINPTKIDESVIEVDLPLSDESVKLLNEKIETILFQKRE</sequence>
<reference evidence="2" key="1">
    <citation type="submission" date="2011-12" db="EMBL/GenBank/DDBJ databases">
        <title>Complete sequence of Methanoregula formicicum SMSP.</title>
        <authorList>
            <person name="Lucas S."/>
            <person name="Han J."/>
            <person name="Lapidus A."/>
            <person name="Cheng J.-F."/>
            <person name="Goodwin L."/>
            <person name="Pitluck S."/>
            <person name="Peters L."/>
            <person name="Ovchinnikova G."/>
            <person name="Teshima H."/>
            <person name="Detter J.C."/>
            <person name="Han C."/>
            <person name="Tapia R."/>
            <person name="Land M."/>
            <person name="Hauser L."/>
            <person name="Kyrpides N."/>
            <person name="Ivanova N."/>
            <person name="Pagani I."/>
            <person name="Imachi H."/>
            <person name="Tamaki H."/>
            <person name="Sekiguchi Y."/>
            <person name="Kamagata Y."/>
            <person name="Cadillo-Quiroz H."/>
            <person name="Zinder S."/>
            <person name="Liu W.-T."/>
            <person name="Woyke T."/>
        </authorList>
    </citation>
    <scope>NUCLEOTIDE SEQUENCE [LARGE SCALE GENOMIC DNA]</scope>
    <source>
        <strain evidence="2">DSM 22288 / NBRC 105244 / SMSP</strain>
    </source>
</reference>
<organism evidence="1 2">
    <name type="scientific">Methanoregula formicica (strain DSM 22288 / NBRC 105244 / SMSP)</name>
    <dbReference type="NCBI Taxonomy" id="593750"/>
    <lineage>
        <taxon>Archaea</taxon>
        <taxon>Methanobacteriati</taxon>
        <taxon>Methanobacteriota</taxon>
        <taxon>Stenosarchaea group</taxon>
        <taxon>Methanomicrobia</taxon>
        <taxon>Methanomicrobiales</taxon>
        <taxon>Methanoregulaceae</taxon>
        <taxon>Methanoregula</taxon>
    </lineage>
</organism>
<name>L0HI24_METFS</name>
<protein>
    <submittedName>
        <fullName evidence="1">Uncharacterized protein</fullName>
    </submittedName>
</protein>
<dbReference type="AlphaFoldDB" id="L0HI24"/>
<dbReference type="InParanoid" id="L0HI24"/>
<keyword evidence="2" id="KW-1185">Reference proteome</keyword>
<proteinExistence type="predicted"/>
<gene>
    <name evidence="1" type="ordered locus">Metfor_2436</name>
</gene>
<evidence type="ECO:0000313" key="1">
    <source>
        <dbReference type="EMBL" id="AGB03436.1"/>
    </source>
</evidence>
<accession>L0HI24</accession>
<dbReference type="HOGENOM" id="CLU_1500286_0_0_2"/>